<dbReference type="GO" id="GO:0005524">
    <property type="term" value="F:ATP binding"/>
    <property type="evidence" value="ECO:0007669"/>
    <property type="project" value="InterPro"/>
</dbReference>
<evidence type="ECO:0000256" key="8">
    <source>
        <dbReference type="ARBA" id="ARBA00023289"/>
    </source>
</evidence>
<dbReference type="GO" id="GO:0009408">
    <property type="term" value="P:response to heat"/>
    <property type="evidence" value="ECO:0007669"/>
    <property type="project" value="InterPro"/>
</dbReference>
<evidence type="ECO:0000256" key="1">
    <source>
        <dbReference type="ARBA" id="ARBA00022481"/>
    </source>
</evidence>
<dbReference type="OrthoDB" id="550424at2759"/>
<dbReference type="CDD" id="cd06257">
    <property type="entry name" value="DnaJ"/>
    <property type="match status" value="1"/>
</dbReference>
<dbReference type="SMART" id="SM00271">
    <property type="entry name" value="DnaJ"/>
    <property type="match status" value="1"/>
</dbReference>
<keyword evidence="7" id="KW-0449">Lipoprotein</keyword>
<feature type="domain" description="CR-type" evidence="11">
    <location>
        <begin position="131"/>
        <end position="214"/>
    </location>
</feature>
<dbReference type="InterPro" id="IPR012724">
    <property type="entry name" value="DnaJ"/>
</dbReference>
<dbReference type="GO" id="GO:0008270">
    <property type="term" value="F:zinc ion binding"/>
    <property type="evidence" value="ECO:0007669"/>
    <property type="project" value="UniProtKB-KW"/>
</dbReference>
<keyword evidence="8" id="KW-0636">Prenylation</keyword>
<dbReference type="Pfam" id="PF00226">
    <property type="entry name" value="DnaJ"/>
    <property type="match status" value="1"/>
</dbReference>
<evidence type="ECO:0000256" key="7">
    <source>
        <dbReference type="ARBA" id="ARBA00023288"/>
    </source>
</evidence>
<name>A0A139AV28_GONPJ</name>
<dbReference type="GO" id="GO:0051082">
    <property type="term" value="F:unfolded protein binding"/>
    <property type="evidence" value="ECO:0007669"/>
    <property type="project" value="InterPro"/>
</dbReference>
<dbReference type="CDD" id="cd10719">
    <property type="entry name" value="DnaJ_zf"/>
    <property type="match status" value="1"/>
</dbReference>
<evidence type="ECO:0000256" key="2">
    <source>
        <dbReference type="ARBA" id="ARBA00022723"/>
    </source>
</evidence>
<dbReference type="InterPro" id="IPR036869">
    <property type="entry name" value="J_dom_sf"/>
</dbReference>
<dbReference type="Pfam" id="PF00684">
    <property type="entry name" value="DnaJ_CXXCXGXG"/>
    <property type="match status" value="1"/>
</dbReference>
<dbReference type="Proteomes" id="UP000070544">
    <property type="component" value="Unassembled WGS sequence"/>
</dbReference>
<keyword evidence="3" id="KW-0677">Repeat</keyword>
<dbReference type="InterPro" id="IPR001623">
    <property type="entry name" value="DnaJ_domain"/>
</dbReference>
<evidence type="ECO:0000256" key="5">
    <source>
        <dbReference type="ARBA" id="ARBA00022833"/>
    </source>
</evidence>
<proteinExistence type="inferred from homology"/>
<dbReference type="Gene3D" id="2.10.230.10">
    <property type="entry name" value="Heat shock protein DnaJ, cysteine-rich domain"/>
    <property type="match status" value="1"/>
</dbReference>
<reference evidence="12 13" key="1">
    <citation type="journal article" date="2015" name="Genome Biol. Evol.">
        <title>Phylogenomic analyses indicate that early fungi evolved digesting cell walls of algal ancestors of land plants.</title>
        <authorList>
            <person name="Chang Y."/>
            <person name="Wang S."/>
            <person name="Sekimoto S."/>
            <person name="Aerts A.L."/>
            <person name="Choi C."/>
            <person name="Clum A."/>
            <person name="LaButti K.M."/>
            <person name="Lindquist E.A."/>
            <person name="Yee Ngan C."/>
            <person name="Ohm R.A."/>
            <person name="Salamov A.A."/>
            <person name="Grigoriev I.V."/>
            <person name="Spatafora J.W."/>
            <person name="Berbee M.L."/>
        </authorList>
    </citation>
    <scope>NUCLEOTIDE SEQUENCE [LARGE SCALE GENOMIC DNA]</scope>
    <source>
        <strain evidence="12 13">JEL478</strain>
    </source>
</reference>
<dbReference type="SUPFAM" id="SSF49493">
    <property type="entry name" value="HSP40/DnaJ peptide-binding domain"/>
    <property type="match status" value="2"/>
</dbReference>
<evidence type="ECO:0000313" key="12">
    <source>
        <dbReference type="EMBL" id="KXS20433.1"/>
    </source>
</evidence>
<evidence type="ECO:0000256" key="9">
    <source>
        <dbReference type="PROSITE-ProRule" id="PRU00546"/>
    </source>
</evidence>
<keyword evidence="6" id="KW-0143">Chaperone</keyword>
<dbReference type="PROSITE" id="PS50076">
    <property type="entry name" value="DNAJ_2"/>
    <property type="match status" value="1"/>
</dbReference>
<dbReference type="GO" id="GO:0006457">
    <property type="term" value="P:protein folding"/>
    <property type="evidence" value="ECO:0007669"/>
    <property type="project" value="InterPro"/>
</dbReference>
<evidence type="ECO:0000259" key="11">
    <source>
        <dbReference type="PROSITE" id="PS51188"/>
    </source>
</evidence>
<dbReference type="Gene3D" id="1.10.287.110">
    <property type="entry name" value="DnaJ domain"/>
    <property type="match status" value="1"/>
</dbReference>
<gene>
    <name evidence="12" type="ORF">M427DRAFT_142721</name>
</gene>
<evidence type="ECO:0000259" key="10">
    <source>
        <dbReference type="PROSITE" id="PS50076"/>
    </source>
</evidence>
<dbReference type="PANTHER" id="PTHR43888">
    <property type="entry name" value="DNAJ-LIKE-2, ISOFORM A-RELATED"/>
    <property type="match status" value="1"/>
</dbReference>
<evidence type="ECO:0000256" key="3">
    <source>
        <dbReference type="ARBA" id="ARBA00022737"/>
    </source>
</evidence>
<keyword evidence="13" id="KW-1185">Reference proteome</keyword>
<dbReference type="Pfam" id="PF01556">
    <property type="entry name" value="DnaJ_C"/>
    <property type="match status" value="1"/>
</dbReference>
<protein>
    <submittedName>
        <fullName evidence="12">DnaJ-domain-containing protein</fullName>
    </submittedName>
</protein>
<organism evidence="12 13">
    <name type="scientific">Gonapodya prolifera (strain JEL478)</name>
    <name type="common">Monoblepharis prolifera</name>
    <dbReference type="NCBI Taxonomy" id="1344416"/>
    <lineage>
        <taxon>Eukaryota</taxon>
        <taxon>Fungi</taxon>
        <taxon>Fungi incertae sedis</taxon>
        <taxon>Chytridiomycota</taxon>
        <taxon>Chytridiomycota incertae sedis</taxon>
        <taxon>Monoblepharidomycetes</taxon>
        <taxon>Monoblepharidales</taxon>
        <taxon>Gonapodyaceae</taxon>
        <taxon>Gonapodya</taxon>
    </lineage>
</organism>
<dbReference type="STRING" id="1344416.A0A139AV28"/>
<dbReference type="SUPFAM" id="SSF46565">
    <property type="entry name" value="Chaperone J-domain"/>
    <property type="match status" value="1"/>
</dbReference>
<evidence type="ECO:0000256" key="4">
    <source>
        <dbReference type="ARBA" id="ARBA00022771"/>
    </source>
</evidence>
<dbReference type="PROSITE" id="PS51188">
    <property type="entry name" value="ZF_CR"/>
    <property type="match status" value="1"/>
</dbReference>
<dbReference type="InterPro" id="IPR002939">
    <property type="entry name" value="DnaJ_C"/>
</dbReference>
<dbReference type="FunFam" id="2.60.260.20:FF:000068">
    <property type="entry name" value="Chaperone protein dnaJ 3"/>
    <property type="match status" value="1"/>
</dbReference>
<dbReference type="EMBL" id="KQ965735">
    <property type="protein sequence ID" value="KXS20433.1"/>
    <property type="molecule type" value="Genomic_DNA"/>
</dbReference>
<keyword evidence="5 9" id="KW-0862">Zinc</keyword>
<dbReference type="FunFam" id="2.60.260.20:FF:000003">
    <property type="entry name" value="DnaJ subfamily A member 2"/>
    <property type="match status" value="1"/>
</dbReference>
<accession>A0A139AV28</accession>
<feature type="domain" description="J" evidence="10">
    <location>
        <begin position="7"/>
        <end position="69"/>
    </location>
</feature>
<evidence type="ECO:0000256" key="6">
    <source>
        <dbReference type="ARBA" id="ARBA00023186"/>
    </source>
</evidence>
<keyword evidence="1" id="KW-0488">Methylation</keyword>
<dbReference type="AlphaFoldDB" id="A0A139AV28"/>
<keyword evidence="4 9" id="KW-0863">Zinc-finger</keyword>
<keyword evidence="2 9" id="KW-0479">Metal-binding</keyword>
<dbReference type="PRINTS" id="PR00625">
    <property type="entry name" value="JDOMAIN"/>
</dbReference>
<dbReference type="OMA" id="RVCPTCV"/>
<dbReference type="HAMAP" id="MF_01152">
    <property type="entry name" value="DnaJ"/>
    <property type="match status" value="1"/>
</dbReference>
<dbReference type="GO" id="GO:0030544">
    <property type="term" value="F:Hsp70 protein binding"/>
    <property type="evidence" value="ECO:0007669"/>
    <property type="project" value="InterPro"/>
</dbReference>
<dbReference type="InterPro" id="IPR036410">
    <property type="entry name" value="HSP_DnaJ_Cys-rich_dom_sf"/>
</dbReference>
<dbReference type="FunFam" id="2.10.230.10:FF:000001">
    <property type="entry name" value="DnaJ subfamily A member 2"/>
    <property type="match status" value="1"/>
</dbReference>
<dbReference type="SUPFAM" id="SSF57938">
    <property type="entry name" value="DnaJ/Hsp40 cysteine-rich domain"/>
    <property type="match status" value="1"/>
</dbReference>
<sequence>MPPKETKLYDVLGISATASESDIKKAYRKLALQYHPDKNPDAGDKFKEISHAYEVLSDQQKRDVYDKYGEEGLSGEGGPGGGISPEDLFSHFFGSSMFGGGGGGRGKSSGPRRGKDMAHALKVSLEDLYKGKVSKLALQKQIICPKCEGRGGKEGASKTCGSCQGRGIKIIMRQIGPMIQQLQQTCSDCGGEGEVIKEKDRCKNCTGKKVVQERKILEVNIDKGMQDGQRITFSGEADQSPGVVPGDIIIVVEEKPHPRFQRRGDDLYYQGKIDLVTALAGGQFTIPHLDDRVLVVNIIPGENIKPGDVKSINGEGMPVYRNPFQKGNLYVKFEIEFPPHGWFTPERLRLLEQALPPRQAVAQAQQGTEMEDVVLSNVDPMAQERAQYNGGNATDEDEGSGPQVQCSNQASTFLALNFVSFVIEPSL</sequence>
<dbReference type="InterPro" id="IPR008971">
    <property type="entry name" value="HSP40/DnaJ_pept-bd"/>
</dbReference>
<dbReference type="FunFam" id="1.10.287.110:FF:000016">
    <property type="entry name" value="DnaJ (Hsp40) homolog, subfamily A, member 2"/>
    <property type="match status" value="1"/>
</dbReference>
<dbReference type="Gene3D" id="2.60.260.20">
    <property type="entry name" value="Urease metallochaperone UreE, N-terminal domain"/>
    <property type="match status" value="2"/>
</dbReference>
<dbReference type="InterPro" id="IPR001305">
    <property type="entry name" value="HSP_DnaJ_Cys-rich_dom"/>
</dbReference>
<feature type="zinc finger region" description="CR-type" evidence="9">
    <location>
        <begin position="131"/>
        <end position="214"/>
    </location>
</feature>
<dbReference type="InterPro" id="IPR018253">
    <property type="entry name" value="DnaJ_domain_CS"/>
</dbReference>
<dbReference type="InterPro" id="IPR044713">
    <property type="entry name" value="DNJA1/2-like"/>
</dbReference>
<dbReference type="PROSITE" id="PS00636">
    <property type="entry name" value="DNAJ_1"/>
    <property type="match status" value="1"/>
</dbReference>
<evidence type="ECO:0000313" key="13">
    <source>
        <dbReference type="Proteomes" id="UP000070544"/>
    </source>
</evidence>
<dbReference type="CDD" id="cd10747">
    <property type="entry name" value="DnaJ_C"/>
    <property type="match status" value="1"/>
</dbReference>